<evidence type="ECO:0000256" key="5">
    <source>
        <dbReference type="ARBA" id="ARBA00023014"/>
    </source>
</evidence>
<keyword evidence="5" id="KW-0411">Iron-sulfur</keyword>
<dbReference type="PANTHER" id="PTHR43498">
    <property type="entry name" value="FERREDOXIN:COB-COM HETERODISULFIDE REDUCTASE SUBUNIT A"/>
    <property type="match status" value="1"/>
</dbReference>
<dbReference type="InterPro" id="IPR039650">
    <property type="entry name" value="HdrA-like"/>
</dbReference>
<dbReference type="Proteomes" id="UP000886743">
    <property type="component" value="Unassembled WGS sequence"/>
</dbReference>
<evidence type="ECO:0000256" key="1">
    <source>
        <dbReference type="ARBA" id="ARBA00022485"/>
    </source>
</evidence>
<dbReference type="GO" id="GO:0051539">
    <property type="term" value="F:4 iron, 4 sulfur cluster binding"/>
    <property type="evidence" value="ECO:0007669"/>
    <property type="project" value="UniProtKB-KW"/>
</dbReference>
<sequence>MNKTYDLIVAGGGFTGVAAAVAAAREGLKVLVVEKNGFLGGAACENYVNPFMDFEMRDKETGKPVQLNTGIFTTILERLDELGGLHKNRRTFSEEYVKVVFDRLLREAGVDVLFHSYVMDAQVEDGRIKSISIVNISGRQELSARYFIDATGNAELSVLAGCDYQLGRETDNLCQPMTLCFRIANVDTDTYWGKSSRTMNDIYKKLQQEGKIKNPREDVLTFTHMADGVVHFNSTRVVKHNPTDVADVTEAEMIAREQMVELYHFMKENVAGFENATLLASAPSIGTRESRMVKGKYTIVADDIVNCTKFEDSIARGNYEIDIHSPDGTGTTHVGVPVGEYYTIPYRALVPQSVKNLLVAGRCISSTHEAQAAYRIIPICTCIGEGAGLAASLAANNGCDNDQINIESLHALLDKYGASY</sequence>
<keyword evidence="2" id="KW-0479">Metal-binding</keyword>
<evidence type="ECO:0000313" key="7">
    <source>
        <dbReference type="Proteomes" id="UP000886743"/>
    </source>
</evidence>
<keyword evidence="4" id="KW-0408">Iron</keyword>
<organism evidence="6 7">
    <name type="scientific">Candidatus Aphodoplasma excrementigallinarum</name>
    <dbReference type="NCBI Taxonomy" id="2840673"/>
    <lineage>
        <taxon>Bacteria</taxon>
        <taxon>Bacillati</taxon>
        <taxon>Bacillota</taxon>
        <taxon>Clostridia</taxon>
        <taxon>Eubacteriales</taxon>
        <taxon>Candidatus Aphodoplasma</taxon>
    </lineage>
</organism>
<gene>
    <name evidence="6" type="ORF">IAC74_07995</name>
</gene>
<keyword evidence="3" id="KW-0560">Oxidoreductase</keyword>
<dbReference type="Gene3D" id="3.50.50.60">
    <property type="entry name" value="FAD/NAD(P)-binding domain"/>
    <property type="match status" value="1"/>
</dbReference>
<reference evidence="6" key="1">
    <citation type="submission" date="2020-10" db="EMBL/GenBank/DDBJ databases">
        <authorList>
            <person name="Gilroy R."/>
        </authorList>
    </citation>
    <scope>NUCLEOTIDE SEQUENCE</scope>
    <source>
        <strain evidence="6">4920</strain>
    </source>
</reference>
<evidence type="ECO:0000256" key="3">
    <source>
        <dbReference type="ARBA" id="ARBA00023002"/>
    </source>
</evidence>
<proteinExistence type="predicted"/>
<dbReference type="EMBL" id="DVOF01000241">
    <property type="protein sequence ID" value="HIV03502.1"/>
    <property type="molecule type" value="Genomic_DNA"/>
</dbReference>
<keyword evidence="1" id="KW-0004">4Fe-4S</keyword>
<comment type="caution">
    <text evidence="6">The sequence shown here is derived from an EMBL/GenBank/DDBJ whole genome shotgun (WGS) entry which is preliminary data.</text>
</comment>
<protein>
    <submittedName>
        <fullName evidence="6">FAD-dependent oxidoreductase</fullName>
    </submittedName>
</protein>
<dbReference type="InterPro" id="IPR036188">
    <property type="entry name" value="FAD/NAD-bd_sf"/>
</dbReference>
<dbReference type="GO" id="GO:0046872">
    <property type="term" value="F:metal ion binding"/>
    <property type="evidence" value="ECO:0007669"/>
    <property type="project" value="UniProtKB-KW"/>
</dbReference>
<name>A0A9D1NJ41_9FIRM</name>
<accession>A0A9D1NJ41</accession>
<dbReference type="GO" id="GO:0016491">
    <property type="term" value="F:oxidoreductase activity"/>
    <property type="evidence" value="ECO:0007669"/>
    <property type="project" value="UniProtKB-KW"/>
</dbReference>
<evidence type="ECO:0000256" key="2">
    <source>
        <dbReference type="ARBA" id="ARBA00022723"/>
    </source>
</evidence>
<dbReference type="PANTHER" id="PTHR43498:SF1">
    <property type="entry name" value="COB--COM HETERODISULFIDE REDUCTASE IRON-SULFUR SUBUNIT A"/>
    <property type="match status" value="1"/>
</dbReference>
<dbReference type="Pfam" id="PF12831">
    <property type="entry name" value="FAD_oxidored"/>
    <property type="match status" value="1"/>
</dbReference>
<dbReference type="SUPFAM" id="SSF51905">
    <property type="entry name" value="FAD/NAD(P)-binding domain"/>
    <property type="match status" value="1"/>
</dbReference>
<evidence type="ECO:0000313" key="6">
    <source>
        <dbReference type="EMBL" id="HIV03502.1"/>
    </source>
</evidence>
<evidence type="ECO:0000256" key="4">
    <source>
        <dbReference type="ARBA" id="ARBA00023004"/>
    </source>
</evidence>
<dbReference type="AlphaFoldDB" id="A0A9D1NJ41"/>
<reference evidence="6" key="2">
    <citation type="journal article" date="2021" name="PeerJ">
        <title>Extensive microbial diversity within the chicken gut microbiome revealed by metagenomics and culture.</title>
        <authorList>
            <person name="Gilroy R."/>
            <person name="Ravi A."/>
            <person name="Getino M."/>
            <person name="Pursley I."/>
            <person name="Horton D.L."/>
            <person name="Alikhan N.F."/>
            <person name="Baker D."/>
            <person name="Gharbi K."/>
            <person name="Hall N."/>
            <person name="Watson M."/>
            <person name="Adriaenssens E.M."/>
            <person name="Foster-Nyarko E."/>
            <person name="Jarju S."/>
            <person name="Secka A."/>
            <person name="Antonio M."/>
            <person name="Oren A."/>
            <person name="Chaudhuri R.R."/>
            <person name="La Ragione R."/>
            <person name="Hildebrand F."/>
            <person name="Pallen M.J."/>
        </authorList>
    </citation>
    <scope>NUCLEOTIDE SEQUENCE</scope>
    <source>
        <strain evidence="6">4920</strain>
    </source>
</reference>